<protein>
    <submittedName>
        <fullName evidence="2">Uncharacterized protein</fullName>
    </submittedName>
</protein>
<dbReference type="EMBL" id="PVGH01000058">
    <property type="protein sequence ID" value="PRF60749.1"/>
    <property type="molecule type" value="Genomic_DNA"/>
</dbReference>
<evidence type="ECO:0000313" key="3">
    <source>
        <dbReference type="Proteomes" id="UP000238982"/>
    </source>
</evidence>
<comment type="caution">
    <text evidence="2">The sequence shown here is derived from an EMBL/GenBank/DDBJ whole genome shotgun (WGS) entry which is preliminary data.</text>
</comment>
<sequence>MAWLGRRRPSGLRRSAGAGRGRPDWPEAARASRTGCRECRPLCRNRRAGLSVRAYRTARRGGDRLSSRDCAAKSR</sequence>
<accession>A0A2S9MY90</accession>
<evidence type="ECO:0000256" key="1">
    <source>
        <dbReference type="SAM" id="MobiDB-lite"/>
    </source>
</evidence>
<dbReference type="Proteomes" id="UP000238982">
    <property type="component" value="Unassembled WGS sequence"/>
</dbReference>
<feature type="region of interest" description="Disordered" evidence="1">
    <location>
        <begin position="1"/>
        <end position="32"/>
    </location>
</feature>
<organism evidence="2 3">
    <name type="scientific">Burkholderia multivorans</name>
    <dbReference type="NCBI Taxonomy" id="87883"/>
    <lineage>
        <taxon>Bacteria</taxon>
        <taxon>Pseudomonadati</taxon>
        <taxon>Pseudomonadota</taxon>
        <taxon>Betaproteobacteria</taxon>
        <taxon>Burkholderiales</taxon>
        <taxon>Burkholderiaceae</taxon>
        <taxon>Burkholderia</taxon>
        <taxon>Burkholderia cepacia complex</taxon>
    </lineage>
</organism>
<name>A0A2S9MY90_9BURK</name>
<feature type="compositionally biased region" description="Basic residues" evidence="1">
    <location>
        <begin position="1"/>
        <end position="11"/>
    </location>
</feature>
<proteinExistence type="predicted"/>
<dbReference type="AlphaFoldDB" id="A0A2S9MY90"/>
<gene>
    <name evidence="2" type="ORF">C6Q15_14070</name>
</gene>
<reference evidence="2 3" key="1">
    <citation type="submission" date="2018-03" db="EMBL/GenBank/DDBJ databases">
        <authorList>
            <person name="Keele B.F."/>
        </authorList>
    </citation>
    <scope>NUCLEOTIDE SEQUENCE [LARGE SCALE GENOMIC DNA]</scope>
    <source>
        <strain evidence="2 3">AU19729</strain>
    </source>
</reference>
<evidence type="ECO:0000313" key="2">
    <source>
        <dbReference type="EMBL" id="PRF60749.1"/>
    </source>
</evidence>